<keyword evidence="2" id="KW-0472">Membrane</keyword>
<feature type="compositionally biased region" description="Gly residues" evidence="1">
    <location>
        <begin position="225"/>
        <end position="234"/>
    </location>
</feature>
<name>A0ABV6VNT2_9ACTN</name>
<feature type="compositionally biased region" description="Basic and acidic residues" evidence="1">
    <location>
        <begin position="242"/>
        <end position="252"/>
    </location>
</feature>
<proteinExistence type="predicted"/>
<feature type="transmembrane region" description="Helical" evidence="2">
    <location>
        <begin position="192"/>
        <end position="211"/>
    </location>
</feature>
<dbReference type="RefSeq" id="WP_380530998.1">
    <property type="nucleotide sequence ID" value="NZ_JBHFAB010000001.1"/>
</dbReference>
<evidence type="ECO:0000313" key="4">
    <source>
        <dbReference type="EMBL" id="MFC1415395.1"/>
    </source>
</evidence>
<dbReference type="SUPFAM" id="SSF48317">
    <property type="entry name" value="Acid phosphatase/Vanadium-dependent haloperoxidase"/>
    <property type="match status" value="1"/>
</dbReference>
<dbReference type="Pfam" id="PF01569">
    <property type="entry name" value="PAP2"/>
    <property type="match status" value="1"/>
</dbReference>
<evidence type="ECO:0000259" key="3">
    <source>
        <dbReference type="SMART" id="SM00014"/>
    </source>
</evidence>
<keyword evidence="2" id="KW-1133">Transmembrane helix</keyword>
<dbReference type="EMBL" id="JBHFAB010000001">
    <property type="protein sequence ID" value="MFC1415395.1"/>
    <property type="molecule type" value="Genomic_DNA"/>
</dbReference>
<keyword evidence="5" id="KW-1185">Reference proteome</keyword>
<feature type="transmembrane region" description="Helical" evidence="2">
    <location>
        <begin position="132"/>
        <end position="153"/>
    </location>
</feature>
<reference evidence="4 5" key="1">
    <citation type="submission" date="2024-09" db="EMBL/GenBank/DDBJ databases">
        <authorList>
            <person name="Lee S.D."/>
        </authorList>
    </citation>
    <scope>NUCLEOTIDE SEQUENCE [LARGE SCALE GENOMIC DNA]</scope>
    <source>
        <strain evidence="4 5">N8-3</strain>
    </source>
</reference>
<dbReference type="PANTHER" id="PTHR14969:SF13">
    <property type="entry name" value="AT30094P"/>
    <property type="match status" value="1"/>
</dbReference>
<dbReference type="SMART" id="SM00014">
    <property type="entry name" value="acidPPc"/>
    <property type="match status" value="1"/>
</dbReference>
<gene>
    <name evidence="4" type="ORF">ACEZDE_01850</name>
</gene>
<evidence type="ECO:0000256" key="2">
    <source>
        <dbReference type="SAM" id="Phobius"/>
    </source>
</evidence>
<dbReference type="InterPro" id="IPR000326">
    <property type="entry name" value="PAP2/HPO"/>
</dbReference>
<feature type="region of interest" description="Disordered" evidence="1">
    <location>
        <begin position="215"/>
        <end position="252"/>
    </location>
</feature>
<feature type="transmembrane region" description="Helical" evidence="2">
    <location>
        <begin position="160"/>
        <end position="180"/>
    </location>
</feature>
<protein>
    <submittedName>
        <fullName evidence="4">Phosphatase PAP2 family protein</fullName>
    </submittedName>
</protein>
<dbReference type="Gene3D" id="1.20.144.10">
    <property type="entry name" value="Phosphatidic acid phosphatase type 2/haloperoxidase"/>
    <property type="match status" value="1"/>
</dbReference>
<accession>A0ABV6VNT2</accession>
<organism evidence="4 5">
    <name type="scientific">Streptacidiphilus cavernicola</name>
    <dbReference type="NCBI Taxonomy" id="3342716"/>
    <lineage>
        <taxon>Bacteria</taxon>
        <taxon>Bacillati</taxon>
        <taxon>Actinomycetota</taxon>
        <taxon>Actinomycetes</taxon>
        <taxon>Kitasatosporales</taxon>
        <taxon>Streptomycetaceae</taxon>
        <taxon>Streptacidiphilus</taxon>
    </lineage>
</organism>
<keyword evidence="2" id="KW-0812">Transmembrane</keyword>
<feature type="domain" description="Phosphatidic acid phosphatase type 2/haloperoxidase" evidence="3">
    <location>
        <begin position="91"/>
        <end position="203"/>
    </location>
</feature>
<dbReference type="CDD" id="cd03392">
    <property type="entry name" value="PAP2_like_2"/>
    <property type="match status" value="1"/>
</dbReference>
<feature type="transmembrane region" description="Helical" evidence="2">
    <location>
        <begin position="52"/>
        <end position="78"/>
    </location>
</feature>
<feature type="transmembrane region" description="Helical" evidence="2">
    <location>
        <begin position="90"/>
        <end position="112"/>
    </location>
</feature>
<evidence type="ECO:0000256" key="1">
    <source>
        <dbReference type="SAM" id="MobiDB-lite"/>
    </source>
</evidence>
<dbReference type="InterPro" id="IPR036938">
    <property type="entry name" value="PAP2/HPO_sf"/>
</dbReference>
<dbReference type="PANTHER" id="PTHR14969">
    <property type="entry name" value="SPHINGOSINE-1-PHOSPHATE PHOSPHOHYDROLASE"/>
    <property type="match status" value="1"/>
</dbReference>
<comment type="caution">
    <text evidence="4">The sequence shown here is derived from an EMBL/GenBank/DDBJ whole genome shotgun (WGS) entry which is preliminary data.</text>
</comment>
<dbReference type="Proteomes" id="UP001592531">
    <property type="component" value="Unassembled WGS sequence"/>
</dbReference>
<sequence length="252" mass="25684">MPWLRQAAAGAAAGLLAVLVAVVAVRHGAPFAVDASVHRWALAHRSAGWTGLARGVTFTGTGLPPYALAALAGALASLSLGDRSRWWRGAIVGVLALALGQTVRITLATALARPRPPRGDWATAASGASLPSGHSTTSALVAIGLAAALCVGCRRWWTRLLACAVPGVWAVGVGVSRVYLGVHWPTDVLAGWLLATALSCALMPRLVAAVLRPARRADASSGLAPTGGGEGGGAEQDQPQGDQRRPRGDQGQ</sequence>
<evidence type="ECO:0000313" key="5">
    <source>
        <dbReference type="Proteomes" id="UP001592531"/>
    </source>
</evidence>